<reference evidence="1 2" key="1">
    <citation type="submission" date="2019-10" db="EMBL/GenBank/DDBJ databases">
        <title>Three novel species isolated from a subtropical stream in China.</title>
        <authorList>
            <person name="Lu H."/>
        </authorList>
    </citation>
    <scope>NUCLEOTIDE SEQUENCE [LARGE SCALE GENOMIC DNA]</scope>
    <source>
        <strain evidence="1 2">FT13W</strain>
    </source>
</reference>
<dbReference type="EMBL" id="WFLI01000005">
    <property type="protein sequence ID" value="KAB8065747.1"/>
    <property type="molecule type" value="Genomic_DNA"/>
</dbReference>
<evidence type="ECO:0000313" key="2">
    <source>
        <dbReference type="Proteomes" id="UP000468717"/>
    </source>
</evidence>
<keyword evidence="2" id="KW-1185">Reference proteome</keyword>
<dbReference type="Proteomes" id="UP000468717">
    <property type="component" value="Unassembled WGS sequence"/>
</dbReference>
<protein>
    <submittedName>
        <fullName evidence="1">Uncharacterized protein</fullName>
    </submittedName>
</protein>
<evidence type="ECO:0000313" key="1">
    <source>
        <dbReference type="EMBL" id="KAB8065747.1"/>
    </source>
</evidence>
<accession>A0A6I1IEF6</accession>
<sequence>MAVEIHVQQQGVQITRAAAAATALDPLAADFQPVRLFFIVIRIADIGCLPHFACRGFIQVQGAAISRSGNQG</sequence>
<gene>
    <name evidence="1" type="ORF">GCN75_05745</name>
</gene>
<dbReference type="AlphaFoldDB" id="A0A6I1IEF6"/>
<comment type="caution">
    <text evidence="1">The sequence shown here is derived from an EMBL/GenBank/DDBJ whole genome shotgun (WGS) entry which is preliminary data.</text>
</comment>
<name>A0A6I1IEF6_9BURK</name>
<dbReference type="RefSeq" id="WP_152281762.1">
    <property type="nucleotide sequence ID" value="NZ_WFLI01000005.1"/>
</dbReference>
<proteinExistence type="predicted"/>
<organism evidence="1 2">
    <name type="scientific">Janthinobacterium violaceinigrum</name>
    <dbReference type="NCBI Taxonomy" id="2654252"/>
    <lineage>
        <taxon>Bacteria</taxon>
        <taxon>Pseudomonadati</taxon>
        <taxon>Pseudomonadota</taxon>
        <taxon>Betaproteobacteria</taxon>
        <taxon>Burkholderiales</taxon>
        <taxon>Oxalobacteraceae</taxon>
        <taxon>Janthinobacterium</taxon>
    </lineage>
</organism>